<feature type="chain" id="PRO_5017750939" evidence="10">
    <location>
        <begin position="33"/>
        <end position="1063"/>
    </location>
</feature>
<evidence type="ECO:0000256" key="8">
    <source>
        <dbReference type="PROSITE-ProRule" id="PRU01360"/>
    </source>
</evidence>
<dbReference type="SUPFAM" id="SSF49464">
    <property type="entry name" value="Carboxypeptidase regulatory domain-like"/>
    <property type="match status" value="1"/>
</dbReference>
<comment type="similarity">
    <text evidence="8 9">Belongs to the TonB-dependent receptor family.</text>
</comment>
<dbReference type="NCBIfam" id="TIGR04056">
    <property type="entry name" value="OMP_RagA_SusC"/>
    <property type="match status" value="1"/>
</dbReference>
<dbReference type="OrthoDB" id="9768177at2"/>
<feature type="signal peptide" evidence="10">
    <location>
        <begin position="1"/>
        <end position="32"/>
    </location>
</feature>
<sequence>MKKLLSYLNHWKVDTISISLIFFLLTSSLAFAQVSKVTGVVTDAQGAPMVGVIVTDIDTKKAVSTGFDGVFAIDINTNGTLSFTFLGFESKKVALSGESKLKIVLKPVTDQLKEVVVIGYGTQKKGNVTGAISSMKAKDFDDIPKVSLDQMMQGKLSGVTITNSSGAPGSSVSVNIRGLTSISGTNEPLYVIDGIPISGDARNSSTSGRSPVAGANLSNSGEVTVSPLALINPNDIESIDVLKDASATAIYGSRGANGVVLVTTKSGKKGTGKLSYETSTSIQQQTKFLKVMNLREYATAQNLLQKYPANPWEVTSNPRTEFAFPELLGEGTNWQKEIFKSAAMINHQLSFSGGKNDINYYISGGYTNQDGTVIGSGFKRYTFRSNLDAKVKEWLKVGLNVSGGITNETITLNSSFNGIISTTLLATPDLAVKNADGTFAGPPADDFTYTNFINPVASALSKTNELKRKEFAANLYTNMNIAKGLEYKFEIGTFINFSDGLAFNPSYKWGRVENEVATINTNHQSYYSINVKNLLTYNKNFSQNHFTLLLGQETNTSNWNGFGLKGSGFLSNDNRDIAFADPKKVLLDGRYMGSAALNSFFARGNFDLVNKYGISGSFRADGSSKFAQGQQWAYFPAISGYWKLSEEEFMSGTKSIIDNIKFRVGYGHTGNQQIPGNRFTETVKTVTTGLGSGTAISNYANPDLKWEVSKQTNIGVDFALFNSLLNVNFDVYRKLSENFLYQPDYPTYLTGSASYSGGIDAPWKNLGDMENKGFDLTLNMTKNFSDKFSWSSNLVVSKYSNKVLSLDGLTNLLRSVNINDYTLRNVTNTTVGDAVGNFYGFKYLGVIKNNEQLAQAPLVKLGTSYEQSRLGDALYLDVDNNGYIDDNDRTKIGSPHPDFTFGFTNSFKYDLIELSIFLQGSQGNEVMNLTRRAGVQNPYYVNQLVEANNFWNPENTTSNIPRAAGSDTTLANGEISDRYIEDGSYVRIQNVTLSYSLPKDLLNKVKLSNVRVYSGVQNLYTFTKYSGYDPEVGKYNQDALLNGVDNGRYPSSRTITLGLNIEF</sequence>
<dbReference type="Pfam" id="PF07715">
    <property type="entry name" value="Plug"/>
    <property type="match status" value="1"/>
</dbReference>
<evidence type="ECO:0000256" key="7">
    <source>
        <dbReference type="ARBA" id="ARBA00023237"/>
    </source>
</evidence>
<dbReference type="SUPFAM" id="SSF56935">
    <property type="entry name" value="Porins"/>
    <property type="match status" value="1"/>
</dbReference>
<dbReference type="PROSITE" id="PS52016">
    <property type="entry name" value="TONB_DEPENDENT_REC_3"/>
    <property type="match status" value="1"/>
</dbReference>
<comment type="subcellular location">
    <subcellularLocation>
        <location evidence="1 8">Cell outer membrane</location>
        <topology evidence="1 8">Multi-pass membrane protein</topology>
    </subcellularLocation>
</comment>
<evidence type="ECO:0000259" key="11">
    <source>
        <dbReference type="Pfam" id="PF00593"/>
    </source>
</evidence>
<dbReference type="FunFam" id="2.170.130.10:FF:000008">
    <property type="entry name" value="SusC/RagA family TonB-linked outer membrane protein"/>
    <property type="match status" value="1"/>
</dbReference>
<dbReference type="InterPro" id="IPR023997">
    <property type="entry name" value="TonB-dep_OMP_SusC/RagA_CS"/>
</dbReference>
<dbReference type="EMBL" id="QUNI01000002">
    <property type="protein sequence ID" value="REH01179.1"/>
    <property type="molecule type" value="Genomic_DNA"/>
</dbReference>
<dbReference type="InterPro" id="IPR039426">
    <property type="entry name" value="TonB-dep_rcpt-like"/>
</dbReference>
<gene>
    <name evidence="13" type="ORF">C8P67_102443</name>
</gene>
<evidence type="ECO:0000256" key="10">
    <source>
        <dbReference type="SAM" id="SignalP"/>
    </source>
</evidence>
<dbReference type="Pfam" id="PF13715">
    <property type="entry name" value="CarbopepD_reg_2"/>
    <property type="match status" value="1"/>
</dbReference>
<evidence type="ECO:0000256" key="6">
    <source>
        <dbReference type="ARBA" id="ARBA00023136"/>
    </source>
</evidence>
<proteinExistence type="inferred from homology"/>
<evidence type="ECO:0000313" key="13">
    <source>
        <dbReference type="EMBL" id="REH01179.1"/>
    </source>
</evidence>
<keyword evidence="3 8" id="KW-1134">Transmembrane beta strand</keyword>
<evidence type="ECO:0000256" key="4">
    <source>
        <dbReference type="ARBA" id="ARBA00022692"/>
    </source>
</evidence>
<dbReference type="InterPro" id="IPR023996">
    <property type="entry name" value="TonB-dep_OMP_SusC/RagA"/>
</dbReference>
<dbReference type="InterPro" id="IPR037066">
    <property type="entry name" value="Plug_dom_sf"/>
</dbReference>
<keyword evidence="7 8" id="KW-0998">Cell outer membrane</keyword>
<evidence type="ECO:0000256" key="1">
    <source>
        <dbReference type="ARBA" id="ARBA00004571"/>
    </source>
</evidence>
<keyword evidence="4 8" id="KW-0812">Transmembrane</keyword>
<dbReference type="InterPro" id="IPR036942">
    <property type="entry name" value="Beta-barrel_TonB_sf"/>
</dbReference>
<reference evidence="13 14" key="1">
    <citation type="submission" date="2018-08" db="EMBL/GenBank/DDBJ databases">
        <title>Genomic Encyclopedia of Archaeal and Bacterial Type Strains, Phase II (KMG-II): from individual species to whole genera.</title>
        <authorList>
            <person name="Goeker M."/>
        </authorList>
    </citation>
    <scope>NUCLEOTIDE SEQUENCE [LARGE SCALE GENOMIC DNA]</scope>
    <source>
        <strain evidence="13 14">DSM 100880</strain>
    </source>
</reference>
<keyword evidence="14" id="KW-1185">Reference proteome</keyword>
<feature type="domain" description="TonB-dependent receptor-like beta-barrel" evidence="11">
    <location>
        <begin position="444"/>
        <end position="882"/>
    </location>
</feature>
<organism evidence="13 14">
    <name type="scientific">Flavobacterium aquicola</name>
    <dbReference type="NCBI Taxonomy" id="1682742"/>
    <lineage>
        <taxon>Bacteria</taxon>
        <taxon>Pseudomonadati</taxon>
        <taxon>Bacteroidota</taxon>
        <taxon>Flavobacteriia</taxon>
        <taxon>Flavobacteriales</taxon>
        <taxon>Flavobacteriaceae</taxon>
        <taxon>Flavobacterium</taxon>
    </lineage>
</organism>
<evidence type="ECO:0000259" key="12">
    <source>
        <dbReference type="Pfam" id="PF07715"/>
    </source>
</evidence>
<name>A0A3E0ESR2_9FLAO</name>
<feature type="domain" description="TonB-dependent receptor plug" evidence="12">
    <location>
        <begin position="126"/>
        <end position="259"/>
    </location>
</feature>
<dbReference type="InterPro" id="IPR008969">
    <property type="entry name" value="CarboxyPept-like_regulatory"/>
</dbReference>
<keyword evidence="6 8" id="KW-0472">Membrane</keyword>
<keyword evidence="2 8" id="KW-0813">Transport</keyword>
<dbReference type="Proteomes" id="UP000257136">
    <property type="component" value="Unassembled WGS sequence"/>
</dbReference>
<evidence type="ECO:0000313" key="14">
    <source>
        <dbReference type="Proteomes" id="UP000257136"/>
    </source>
</evidence>
<dbReference type="AlphaFoldDB" id="A0A3E0ESR2"/>
<dbReference type="RefSeq" id="WP_115810872.1">
    <property type="nucleotide sequence ID" value="NZ_QUNI01000002.1"/>
</dbReference>
<dbReference type="Gene3D" id="2.170.130.10">
    <property type="entry name" value="TonB-dependent receptor, plug domain"/>
    <property type="match status" value="1"/>
</dbReference>
<accession>A0A3E0ESR2</accession>
<evidence type="ECO:0000256" key="9">
    <source>
        <dbReference type="RuleBase" id="RU003357"/>
    </source>
</evidence>
<evidence type="ECO:0000256" key="5">
    <source>
        <dbReference type="ARBA" id="ARBA00023077"/>
    </source>
</evidence>
<dbReference type="InterPro" id="IPR012910">
    <property type="entry name" value="Plug_dom"/>
</dbReference>
<protein>
    <submittedName>
        <fullName evidence="13">TonB-linked SusC/RagA family outer membrane protein</fullName>
    </submittedName>
</protein>
<dbReference type="Gene3D" id="2.40.170.20">
    <property type="entry name" value="TonB-dependent receptor, beta-barrel domain"/>
    <property type="match status" value="1"/>
</dbReference>
<comment type="caution">
    <text evidence="13">The sequence shown here is derived from an EMBL/GenBank/DDBJ whole genome shotgun (WGS) entry which is preliminary data.</text>
</comment>
<dbReference type="NCBIfam" id="TIGR04057">
    <property type="entry name" value="SusC_RagA_signa"/>
    <property type="match status" value="1"/>
</dbReference>
<dbReference type="InterPro" id="IPR000531">
    <property type="entry name" value="Beta-barrel_TonB"/>
</dbReference>
<keyword evidence="5 9" id="KW-0798">TonB box</keyword>
<keyword evidence="10" id="KW-0732">Signal</keyword>
<dbReference type="GO" id="GO:0009279">
    <property type="term" value="C:cell outer membrane"/>
    <property type="evidence" value="ECO:0007669"/>
    <property type="project" value="UniProtKB-SubCell"/>
</dbReference>
<evidence type="ECO:0000256" key="2">
    <source>
        <dbReference type="ARBA" id="ARBA00022448"/>
    </source>
</evidence>
<dbReference type="Pfam" id="PF00593">
    <property type="entry name" value="TonB_dep_Rec_b-barrel"/>
    <property type="match status" value="1"/>
</dbReference>
<evidence type="ECO:0000256" key="3">
    <source>
        <dbReference type="ARBA" id="ARBA00022452"/>
    </source>
</evidence>